<dbReference type="EMBL" id="BSUZ01000001">
    <property type="protein sequence ID" value="GMA89285.1"/>
    <property type="molecule type" value="Genomic_DNA"/>
</dbReference>
<protein>
    <submittedName>
        <fullName evidence="1">Uncharacterized protein</fullName>
    </submittedName>
</protein>
<accession>A0ABQ6JPU8</accession>
<evidence type="ECO:0000313" key="1">
    <source>
        <dbReference type="EMBL" id="GMA89285.1"/>
    </source>
</evidence>
<evidence type="ECO:0000313" key="2">
    <source>
        <dbReference type="Proteomes" id="UP001157017"/>
    </source>
</evidence>
<name>A0ABQ6JPU8_9ACTN</name>
<reference evidence="2" key="1">
    <citation type="journal article" date="2019" name="Int. J. Syst. Evol. Microbiol.">
        <title>The Global Catalogue of Microorganisms (GCM) 10K type strain sequencing project: providing services to taxonomists for standard genome sequencing and annotation.</title>
        <authorList>
            <consortium name="The Broad Institute Genomics Platform"/>
            <consortium name="The Broad Institute Genome Sequencing Center for Infectious Disease"/>
            <person name="Wu L."/>
            <person name="Ma J."/>
        </authorList>
    </citation>
    <scope>NUCLEOTIDE SEQUENCE [LARGE SCALE GENOMIC DNA]</scope>
    <source>
        <strain evidence="2">NBRC 108730</strain>
    </source>
</reference>
<keyword evidence="2" id="KW-1185">Reference proteome</keyword>
<proteinExistence type="predicted"/>
<comment type="caution">
    <text evidence="1">The sequence shown here is derived from an EMBL/GenBank/DDBJ whole genome shotgun (WGS) entry which is preliminary data.</text>
</comment>
<organism evidence="1 2">
    <name type="scientific">Angustibacter aerolatus</name>
    <dbReference type="NCBI Taxonomy" id="1162965"/>
    <lineage>
        <taxon>Bacteria</taxon>
        <taxon>Bacillati</taxon>
        <taxon>Actinomycetota</taxon>
        <taxon>Actinomycetes</taxon>
        <taxon>Kineosporiales</taxon>
        <taxon>Kineosporiaceae</taxon>
    </lineage>
</organism>
<sequence length="115" mass="11333">MPVSGRLGSDDASAAAGAAALDGARDGVLGLTRCLDAVVAAGRRAVLDPGEPGAAAFVRTVLEPQEQVVAAHLRALAAAVGTSAEQVAGARRTWLDAERSAADATGHGGTGPAHR</sequence>
<dbReference type="Proteomes" id="UP001157017">
    <property type="component" value="Unassembled WGS sequence"/>
</dbReference>
<gene>
    <name evidence="1" type="ORF">GCM10025868_45350</name>
</gene>